<evidence type="ECO:0000313" key="3">
    <source>
        <dbReference type="EnsemblMetazoa" id="CapteP204037"/>
    </source>
</evidence>
<evidence type="ECO:0000313" key="4">
    <source>
        <dbReference type="Proteomes" id="UP000014760"/>
    </source>
</evidence>
<name>R7TLL8_CAPTE</name>
<feature type="coiled-coil region" evidence="1">
    <location>
        <begin position="80"/>
        <end position="131"/>
    </location>
</feature>
<gene>
    <name evidence="2" type="ORF">CAPTEDRAFT_204037</name>
</gene>
<proteinExistence type="predicted"/>
<protein>
    <recommendedName>
        <fullName evidence="5">Kinetochore protein Spc24</fullName>
    </recommendedName>
</protein>
<dbReference type="EMBL" id="AMQN01012306">
    <property type="status" value="NOT_ANNOTATED_CDS"/>
    <property type="molecule type" value="Genomic_DNA"/>
</dbReference>
<reference evidence="3" key="3">
    <citation type="submission" date="2015-06" db="UniProtKB">
        <authorList>
            <consortium name="EnsemblMetazoa"/>
        </authorList>
    </citation>
    <scope>IDENTIFICATION</scope>
</reference>
<accession>R7TLL8</accession>
<keyword evidence="4" id="KW-1185">Reference proteome</keyword>
<reference evidence="2 4" key="2">
    <citation type="journal article" date="2013" name="Nature">
        <title>Insights into bilaterian evolution from three spiralian genomes.</title>
        <authorList>
            <person name="Simakov O."/>
            <person name="Marletaz F."/>
            <person name="Cho S.J."/>
            <person name="Edsinger-Gonzales E."/>
            <person name="Havlak P."/>
            <person name="Hellsten U."/>
            <person name="Kuo D.H."/>
            <person name="Larsson T."/>
            <person name="Lv J."/>
            <person name="Arendt D."/>
            <person name="Savage R."/>
            <person name="Osoegawa K."/>
            <person name="de Jong P."/>
            <person name="Grimwood J."/>
            <person name="Chapman J.A."/>
            <person name="Shapiro H."/>
            <person name="Aerts A."/>
            <person name="Otillar R.P."/>
            <person name="Terry A.Y."/>
            <person name="Boore J.L."/>
            <person name="Grigoriev I.V."/>
            <person name="Lindberg D.R."/>
            <person name="Seaver E.C."/>
            <person name="Weisblat D.A."/>
            <person name="Putnam N.H."/>
            <person name="Rokhsar D.S."/>
        </authorList>
    </citation>
    <scope>NUCLEOTIDE SEQUENCE</scope>
    <source>
        <strain evidence="2 4">I ESC-2004</strain>
    </source>
</reference>
<reference evidence="4" key="1">
    <citation type="submission" date="2012-12" db="EMBL/GenBank/DDBJ databases">
        <authorList>
            <person name="Hellsten U."/>
            <person name="Grimwood J."/>
            <person name="Chapman J.A."/>
            <person name="Shapiro H."/>
            <person name="Aerts A."/>
            <person name="Otillar R.P."/>
            <person name="Terry A.Y."/>
            <person name="Boore J.L."/>
            <person name="Simakov O."/>
            <person name="Marletaz F."/>
            <person name="Cho S.-J."/>
            <person name="Edsinger-Gonzales E."/>
            <person name="Havlak P."/>
            <person name="Kuo D.-H."/>
            <person name="Larsson T."/>
            <person name="Lv J."/>
            <person name="Arendt D."/>
            <person name="Savage R."/>
            <person name="Osoegawa K."/>
            <person name="de Jong P."/>
            <person name="Lindberg D.R."/>
            <person name="Seaver E.C."/>
            <person name="Weisblat D.A."/>
            <person name="Putnam N.H."/>
            <person name="Grigoriev I.V."/>
            <person name="Rokhsar D.S."/>
        </authorList>
    </citation>
    <scope>NUCLEOTIDE SEQUENCE</scope>
    <source>
        <strain evidence="4">I ESC-2004</strain>
    </source>
</reference>
<sequence length="171" mass="19722">MDSRDFGSLISDIDEVVTVLHSNDAEHECIKQGSELAKVLTEQQGQQESVKQDIKAMTLACAEEEKSIEAELQYLNEKEITSVSEKLREAKGRKEKLSQELNEMQHERHMEENKKEELEKKREELENTTTKVLPSIRHDINLYKYISGIRWQYDGPCTEVKGCILTLTVIL</sequence>
<dbReference type="AlphaFoldDB" id="R7TLL8"/>
<keyword evidence="1" id="KW-0175">Coiled coil</keyword>
<evidence type="ECO:0000313" key="2">
    <source>
        <dbReference type="EMBL" id="ELT94392.1"/>
    </source>
</evidence>
<evidence type="ECO:0000256" key="1">
    <source>
        <dbReference type="SAM" id="Coils"/>
    </source>
</evidence>
<dbReference type="OMA" id="DQLWDFV"/>
<evidence type="ECO:0008006" key="5">
    <source>
        <dbReference type="Google" id="ProtNLM"/>
    </source>
</evidence>
<dbReference type="OrthoDB" id="6432863at2759"/>
<dbReference type="EnsemblMetazoa" id="CapteT204037">
    <property type="protein sequence ID" value="CapteP204037"/>
    <property type="gene ID" value="CapteG204037"/>
</dbReference>
<organism evidence="2">
    <name type="scientific">Capitella teleta</name>
    <name type="common">Polychaete worm</name>
    <dbReference type="NCBI Taxonomy" id="283909"/>
    <lineage>
        <taxon>Eukaryota</taxon>
        <taxon>Metazoa</taxon>
        <taxon>Spiralia</taxon>
        <taxon>Lophotrochozoa</taxon>
        <taxon>Annelida</taxon>
        <taxon>Polychaeta</taxon>
        <taxon>Sedentaria</taxon>
        <taxon>Scolecida</taxon>
        <taxon>Capitellidae</taxon>
        <taxon>Capitella</taxon>
    </lineage>
</organism>
<dbReference type="Proteomes" id="UP000014760">
    <property type="component" value="Unassembled WGS sequence"/>
</dbReference>
<dbReference type="EMBL" id="KB309442">
    <property type="protein sequence ID" value="ELT94392.1"/>
    <property type="molecule type" value="Genomic_DNA"/>
</dbReference>
<dbReference type="HOGENOM" id="CLU_1564384_0_0_1"/>
<dbReference type="Gene3D" id="3.30.160.570">
    <property type="entry name" value="Ncd80 complex, Spc24 subunit"/>
    <property type="match status" value="1"/>
</dbReference>